<feature type="transmembrane region" description="Helical" evidence="1">
    <location>
        <begin position="36"/>
        <end position="57"/>
    </location>
</feature>
<reference evidence="2 3" key="1">
    <citation type="submission" date="2023-02" db="EMBL/GenBank/DDBJ databases">
        <title>Genome sequence of Novosphingobium humi KACC 19094.</title>
        <authorList>
            <person name="Kim S."/>
            <person name="Heo J."/>
            <person name="Kwon S.-W."/>
        </authorList>
    </citation>
    <scope>NUCLEOTIDE SEQUENCE [LARGE SCALE GENOMIC DNA]</scope>
    <source>
        <strain evidence="2 3">KACC 19094</strain>
        <plasmid evidence="2 3">unnamed1</plasmid>
    </source>
</reference>
<evidence type="ECO:0000313" key="2">
    <source>
        <dbReference type="EMBL" id="WCT79127.1"/>
    </source>
</evidence>
<dbReference type="EMBL" id="CP117418">
    <property type="protein sequence ID" value="WCT79127.1"/>
    <property type="molecule type" value="Genomic_DNA"/>
</dbReference>
<feature type="transmembrane region" description="Helical" evidence="1">
    <location>
        <begin position="69"/>
        <end position="88"/>
    </location>
</feature>
<sequence length="134" mass="15481">METIEPEKAEAQLPEIKRSYSPRVADWFWHPWYAKLYLAMMAAYWIGLEVMITIPYERLNIKLANTMQMLVFVFNPITVATVLGFGFVKAKVTCGEWVITQGQPFQRPLVDPYTDPSDCRSGDNHLRHIGMIND</sequence>
<geneLocation type="plasmid" evidence="2 3">
    <name>unnamed1</name>
</geneLocation>
<protein>
    <submittedName>
        <fullName evidence="2">Uncharacterized protein</fullName>
    </submittedName>
</protein>
<keyword evidence="1" id="KW-1133">Transmembrane helix</keyword>
<dbReference type="RefSeq" id="WP_273619412.1">
    <property type="nucleotide sequence ID" value="NZ_CP117418.1"/>
</dbReference>
<dbReference type="Proteomes" id="UP001218231">
    <property type="component" value="Plasmid unnamed1"/>
</dbReference>
<name>A0ABY7U0S5_9SPHN</name>
<organism evidence="2 3">
    <name type="scientific">Novosphingobium humi</name>
    <dbReference type="NCBI Taxonomy" id="2282397"/>
    <lineage>
        <taxon>Bacteria</taxon>
        <taxon>Pseudomonadati</taxon>
        <taxon>Pseudomonadota</taxon>
        <taxon>Alphaproteobacteria</taxon>
        <taxon>Sphingomonadales</taxon>
        <taxon>Sphingomonadaceae</taxon>
        <taxon>Novosphingobium</taxon>
    </lineage>
</organism>
<proteinExistence type="predicted"/>
<keyword evidence="1" id="KW-0472">Membrane</keyword>
<evidence type="ECO:0000256" key="1">
    <source>
        <dbReference type="SAM" id="Phobius"/>
    </source>
</evidence>
<gene>
    <name evidence="2" type="ORF">PQ457_19135</name>
</gene>
<keyword evidence="3" id="KW-1185">Reference proteome</keyword>
<accession>A0ABY7U0S5</accession>
<keyword evidence="1" id="KW-0812">Transmembrane</keyword>
<evidence type="ECO:0000313" key="3">
    <source>
        <dbReference type="Proteomes" id="UP001218231"/>
    </source>
</evidence>
<keyword evidence="2" id="KW-0614">Plasmid</keyword>